<evidence type="ECO:0000256" key="3">
    <source>
        <dbReference type="ARBA" id="ARBA00007870"/>
    </source>
</evidence>
<feature type="domain" description="Ketopantoate reductase N-terminal" evidence="12">
    <location>
        <begin position="11"/>
        <end position="159"/>
    </location>
</feature>
<dbReference type="Gene3D" id="1.10.1040.10">
    <property type="entry name" value="N-(1-d-carboxylethyl)-l-norvaline Dehydrogenase, domain 2"/>
    <property type="match status" value="1"/>
</dbReference>
<evidence type="ECO:0000259" key="13">
    <source>
        <dbReference type="Pfam" id="PF08546"/>
    </source>
</evidence>
<dbReference type="InterPro" id="IPR013328">
    <property type="entry name" value="6PGD_dom2"/>
</dbReference>
<evidence type="ECO:0000313" key="14">
    <source>
        <dbReference type="EMBL" id="RNB76063.1"/>
    </source>
</evidence>
<dbReference type="FunFam" id="1.10.1040.10:FF:000017">
    <property type="entry name" value="2-dehydropantoate 2-reductase"/>
    <property type="match status" value="1"/>
</dbReference>
<dbReference type="InterPro" id="IPR008927">
    <property type="entry name" value="6-PGluconate_DH-like_C_sf"/>
</dbReference>
<organism evidence="14 15">
    <name type="scientific">Brevibacillus invocatus</name>
    <dbReference type="NCBI Taxonomy" id="173959"/>
    <lineage>
        <taxon>Bacteria</taxon>
        <taxon>Bacillati</taxon>
        <taxon>Bacillota</taxon>
        <taxon>Bacilli</taxon>
        <taxon>Bacillales</taxon>
        <taxon>Paenibacillaceae</taxon>
        <taxon>Brevibacillus</taxon>
    </lineage>
</organism>
<proteinExistence type="inferred from homology"/>
<evidence type="ECO:0000256" key="10">
    <source>
        <dbReference type="ARBA" id="ARBA00048793"/>
    </source>
</evidence>
<dbReference type="AlphaFoldDB" id="A0A3M8CKD2"/>
<evidence type="ECO:0000256" key="5">
    <source>
        <dbReference type="ARBA" id="ARBA00019465"/>
    </source>
</evidence>
<gene>
    <name evidence="14" type="ORF">EDM52_03870</name>
</gene>
<evidence type="ECO:0000256" key="7">
    <source>
        <dbReference type="ARBA" id="ARBA00022857"/>
    </source>
</evidence>
<dbReference type="NCBIfam" id="TIGR00745">
    <property type="entry name" value="apbA_panE"/>
    <property type="match status" value="1"/>
</dbReference>
<sequence>MRSETFPVQTVVIGGGAVGLLYAARLVLSGHPTTVVTRSSHQAEQIARQGITFHHLDGRVCTIPMAARSVEQALPEGGLYILTVKQTDLPGLIPALRQIHKSIIPVIAMQNGMGHREMLSEVLLDGQCFFGINSEGARRLSGTEVVHTGNGSLRVGPWERGHAHDPVVQAFVDWANSNQIIASYEESIQPFAWRKLVANALINPLTAIFEVPNGGLLENPYTVGLMRELFNEATTVANHYGQKLGETDWQEIITICRNTSRNLSSMLQDVKRHRQTEVEAINGYLVNKGKEAGIPTPLHESLLRVILLKTSMGKEKVGGDST</sequence>
<evidence type="ECO:0000256" key="8">
    <source>
        <dbReference type="ARBA" id="ARBA00023002"/>
    </source>
</evidence>
<dbReference type="GO" id="GO:0008677">
    <property type="term" value="F:2-dehydropantoate 2-reductase activity"/>
    <property type="evidence" value="ECO:0007669"/>
    <property type="project" value="UniProtKB-EC"/>
</dbReference>
<evidence type="ECO:0000256" key="6">
    <source>
        <dbReference type="ARBA" id="ARBA00022655"/>
    </source>
</evidence>
<accession>A0A3M8CKD2</accession>
<dbReference type="Pfam" id="PF02558">
    <property type="entry name" value="ApbA"/>
    <property type="match status" value="1"/>
</dbReference>
<evidence type="ECO:0000256" key="2">
    <source>
        <dbReference type="ARBA" id="ARBA00004994"/>
    </source>
</evidence>
<keyword evidence="7 11" id="KW-0521">NADP</keyword>
<dbReference type="EMBL" id="RHHR01000008">
    <property type="protein sequence ID" value="RNB76063.1"/>
    <property type="molecule type" value="Genomic_DNA"/>
</dbReference>
<comment type="pathway">
    <text evidence="2 11">Cofactor biosynthesis; (R)-pantothenate biosynthesis; (R)-pantoate from 3-methyl-2-oxobutanoate: step 2/2.</text>
</comment>
<dbReference type="SUPFAM" id="SSF48179">
    <property type="entry name" value="6-phosphogluconate dehydrogenase C-terminal domain-like"/>
    <property type="match status" value="1"/>
</dbReference>
<dbReference type="Gene3D" id="3.40.50.720">
    <property type="entry name" value="NAD(P)-binding Rossmann-like Domain"/>
    <property type="match status" value="1"/>
</dbReference>
<reference evidence="14 15" key="1">
    <citation type="submission" date="2018-10" db="EMBL/GenBank/DDBJ databases">
        <title>Phylogenomics of Brevibacillus.</title>
        <authorList>
            <person name="Dunlap C."/>
        </authorList>
    </citation>
    <scope>NUCLEOTIDE SEQUENCE [LARGE SCALE GENOMIC DNA]</scope>
    <source>
        <strain evidence="14 15">JCM 12215</strain>
    </source>
</reference>
<dbReference type="InterPro" id="IPR013752">
    <property type="entry name" value="KPA_reductase"/>
</dbReference>
<dbReference type="InterPro" id="IPR013332">
    <property type="entry name" value="KPR_N"/>
</dbReference>
<dbReference type="PANTHER" id="PTHR43765">
    <property type="entry name" value="2-DEHYDROPANTOATE 2-REDUCTASE-RELATED"/>
    <property type="match status" value="1"/>
</dbReference>
<comment type="function">
    <text evidence="1 11">Catalyzes the NADPH-dependent reduction of ketopantoate into pantoic acid.</text>
</comment>
<dbReference type="InterPro" id="IPR050838">
    <property type="entry name" value="Ketopantoate_reductase"/>
</dbReference>
<dbReference type="PANTHER" id="PTHR43765:SF2">
    <property type="entry name" value="2-DEHYDROPANTOATE 2-REDUCTASE"/>
    <property type="match status" value="1"/>
</dbReference>
<evidence type="ECO:0000256" key="1">
    <source>
        <dbReference type="ARBA" id="ARBA00002919"/>
    </source>
</evidence>
<keyword evidence="15" id="KW-1185">Reference proteome</keyword>
<feature type="domain" description="Ketopantoate reductase C-terminal" evidence="13">
    <location>
        <begin position="188"/>
        <end position="306"/>
    </location>
</feature>
<keyword evidence="6 11" id="KW-0566">Pantothenate biosynthesis</keyword>
<evidence type="ECO:0000259" key="12">
    <source>
        <dbReference type="Pfam" id="PF02558"/>
    </source>
</evidence>
<name>A0A3M8CKD2_9BACL</name>
<dbReference type="UniPathway" id="UPA00028">
    <property type="reaction ID" value="UER00004"/>
</dbReference>
<dbReference type="RefSeq" id="WP_122907689.1">
    <property type="nucleotide sequence ID" value="NZ_CBCSBE010000002.1"/>
</dbReference>
<evidence type="ECO:0000256" key="11">
    <source>
        <dbReference type="RuleBase" id="RU362068"/>
    </source>
</evidence>
<dbReference type="Proteomes" id="UP000282028">
    <property type="component" value="Unassembled WGS sequence"/>
</dbReference>
<dbReference type="GO" id="GO:0005737">
    <property type="term" value="C:cytoplasm"/>
    <property type="evidence" value="ECO:0007669"/>
    <property type="project" value="TreeGrafter"/>
</dbReference>
<dbReference type="EC" id="1.1.1.169" evidence="4 11"/>
<protein>
    <recommendedName>
        <fullName evidence="5 11">2-dehydropantoate 2-reductase</fullName>
        <ecNumber evidence="4 11">1.1.1.169</ecNumber>
    </recommendedName>
    <alternativeName>
        <fullName evidence="9 11">Ketopantoate reductase</fullName>
    </alternativeName>
</protein>
<dbReference type="GO" id="GO:0015940">
    <property type="term" value="P:pantothenate biosynthetic process"/>
    <property type="evidence" value="ECO:0007669"/>
    <property type="project" value="UniProtKB-UniPathway"/>
</dbReference>
<comment type="caution">
    <text evidence="14">The sequence shown here is derived from an EMBL/GenBank/DDBJ whole genome shotgun (WGS) entry which is preliminary data.</text>
</comment>
<evidence type="ECO:0000313" key="15">
    <source>
        <dbReference type="Proteomes" id="UP000282028"/>
    </source>
</evidence>
<dbReference type="InterPro" id="IPR036291">
    <property type="entry name" value="NAD(P)-bd_dom_sf"/>
</dbReference>
<comment type="catalytic activity">
    <reaction evidence="10 11">
        <text>(R)-pantoate + NADP(+) = 2-dehydropantoate + NADPH + H(+)</text>
        <dbReference type="Rhea" id="RHEA:16233"/>
        <dbReference type="ChEBI" id="CHEBI:11561"/>
        <dbReference type="ChEBI" id="CHEBI:15378"/>
        <dbReference type="ChEBI" id="CHEBI:15980"/>
        <dbReference type="ChEBI" id="CHEBI:57783"/>
        <dbReference type="ChEBI" id="CHEBI:58349"/>
        <dbReference type="EC" id="1.1.1.169"/>
    </reaction>
</comment>
<evidence type="ECO:0000256" key="9">
    <source>
        <dbReference type="ARBA" id="ARBA00032024"/>
    </source>
</evidence>
<evidence type="ECO:0000256" key="4">
    <source>
        <dbReference type="ARBA" id="ARBA00013014"/>
    </source>
</evidence>
<keyword evidence="8 11" id="KW-0560">Oxidoreductase</keyword>
<dbReference type="Pfam" id="PF08546">
    <property type="entry name" value="ApbA_C"/>
    <property type="match status" value="1"/>
</dbReference>
<dbReference type="InterPro" id="IPR003710">
    <property type="entry name" value="ApbA"/>
</dbReference>
<dbReference type="SUPFAM" id="SSF51735">
    <property type="entry name" value="NAD(P)-binding Rossmann-fold domains"/>
    <property type="match status" value="1"/>
</dbReference>
<comment type="similarity">
    <text evidence="3 11">Belongs to the ketopantoate reductase family.</text>
</comment>
<dbReference type="OrthoDB" id="9800163at2"/>
<dbReference type="GO" id="GO:0050661">
    <property type="term" value="F:NADP binding"/>
    <property type="evidence" value="ECO:0007669"/>
    <property type="project" value="TreeGrafter"/>
</dbReference>